<dbReference type="Proteomes" id="UP000801492">
    <property type="component" value="Unassembled WGS sequence"/>
</dbReference>
<feature type="region of interest" description="Disordered" evidence="1">
    <location>
        <begin position="144"/>
        <end position="168"/>
    </location>
</feature>
<dbReference type="AlphaFoldDB" id="A0A8K0G6B4"/>
<dbReference type="EMBL" id="VTPC01084712">
    <property type="protein sequence ID" value="KAF2887188.1"/>
    <property type="molecule type" value="Genomic_DNA"/>
</dbReference>
<reference evidence="2" key="1">
    <citation type="submission" date="2019-08" db="EMBL/GenBank/DDBJ databases">
        <title>The genome of the North American firefly Photinus pyralis.</title>
        <authorList>
            <consortium name="Photinus pyralis genome working group"/>
            <person name="Fallon T.R."/>
            <person name="Sander Lower S.E."/>
            <person name="Weng J.-K."/>
        </authorList>
    </citation>
    <scope>NUCLEOTIDE SEQUENCE</scope>
    <source>
        <strain evidence="2">TRF0915ILg1</strain>
        <tissue evidence="2">Whole body</tissue>
    </source>
</reference>
<evidence type="ECO:0000313" key="3">
    <source>
        <dbReference type="Proteomes" id="UP000801492"/>
    </source>
</evidence>
<name>A0A8K0G6B4_IGNLU</name>
<sequence>MENILDTCNSRSLNHQLQDNLENIAVQKLQDYEGDKFVEFNEQENCSRTQRPEHVCVLELATDYDVATLSSPLRDSCFINDDIEINNNFLQMKEHKLTLQKIRKNFCETNSEKDTPDLVSHDSPEPQPLLTNNIHILLLPKTPNIPTQRNQRQVPQERAVSSQKLRIQ</sequence>
<gene>
    <name evidence="2" type="ORF">ILUMI_18985</name>
</gene>
<keyword evidence="3" id="KW-1185">Reference proteome</keyword>
<comment type="caution">
    <text evidence="2">The sequence shown here is derived from an EMBL/GenBank/DDBJ whole genome shotgun (WGS) entry which is preliminary data.</text>
</comment>
<evidence type="ECO:0000256" key="1">
    <source>
        <dbReference type="SAM" id="MobiDB-lite"/>
    </source>
</evidence>
<evidence type="ECO:0000313" key="2">
    <source>
        <dbReference type="EMBL" id="KAF2887188.1"/>
    </source>
</evidence>
<protein>
    <submittedName>
        <fullName evidence="2">Uncharacterized protein</fullName>
    </submittedName>
</protein>
<organism evidence="2 3">
    <name type="scientific">Ignelater luminosus</name>
    <name type="common">Cucubano</name>
    <name type="synonym">Pyrophorus luminosus</name>
    <dbReference type="NCBI Taxonomy" id="2038154"/>
    <lineage>
        <taxon>Eukaryota</taxon>
        <taxon>Metazoa</taxon>
        <taxon>Ecdysozoa</taxon>
        <taxon>Arthropoda</taxon>
        <taxon>Hexapoda</taxon>
        <taxon>Insecta</taxon>
        <taxon>Pterygota</taxon>
        <taxon>Neoptera</taxon>
        <taxon>Endopterygota</taxon>
        <taxon>Coleoptera</taxon>
        <taxon>Polyphaga</taxon>
        <taxon>Elateriformia</taxon>
        <taxon>Elateroidea</taxon>
        <taxon>Elateridae</taxon>
        <taxon>Agrypninae</taxon>
        <taxon>Pyrophorini</taxon>
        <taxon>Ignelater</taxon>
    </lineage>
</organism>
<accession>A0A8K0G6B4</accession>
<proteinExistence type="predicted"/>